<dbReference type="EMBL" id="CP099587">
    <property type="protein sequence ID" value="USS47469.1"/>
    <property type="molecule type" value="Genomic_DNA"/>
</dbReference>
<evidence type="ECO:0000256" key="3">
    <source>
        <dbReference type="ARBA" id="ARBA00022989"/>
    </source>
</evidence>
<dbReference type="PROSITE" id="PS00217">
    <property type="entry name" value="SUGAR_TRANSPORT_2"/>
    <property type="match status" value="1"/>
</dbReference>
<keyword evidence="2 5" id="KW-0812">Transmembrane</keyword>
<keyword evidence="10" id="KW-1185">Reference proteome</keyword>
<dbReference type="InterPro" id="IPR036259">
    <property type="entry name" value="MFS_trans_sf"/>
</dbReference>
<proteinExistence type="predicted"/>
<name>A0AAP9Y3S9_BURGL</name>
<dbReference type="Pfam" id="PF00083">
    <property type="entry name" value="Sugar_tr"/>
    <property type="match status" value="1"/>
</dbReference>
<evidence type="ECO:0000256" key="1">
    <source>
        <dbReference type="ARBA" id="ARBA00004141"/>
    </source>
</evidence>
<evidence type="ECO:0000256" key="2">
    <source>
        <dbReference type="ARBA" id="ARBA00022692"/>
    </source>
</evidence>
<evidence type="ECO:0000313" key="9">
    <source>
        <dbReference type="Proteomes" id="UP000594892"/>
    </source>
</evidence>
<feature type="transmembrane region" description="Helical" evidence="5">
    <location>
        <begin position="277"/>
        <end position="294"/>
    </location>
</feature>
<reference evidence="8" key="2">
    <citation type="submission" date="2022-06" db="EMBL/GenBank/DDBJ databases">
        <title>Draft genome sequence of Burkholderia glumae strain GR20004 isolated from rice panicle showing bacterial panicle blight.</title>
        <authorList>
            <person name="Choi S.Y."/>
            <person name="Lee Y.H."/>
        </authorList>
    </citation>
    <scope>NUCLEOTIDE SEQUENCE</scope>
    <source>
        <strain evidence="8">GR20004</strain>
    </source>
</reference>
<dbReference type="Proteomes" id="UP000594892">
    <property type="component" value="Chromosome 2"/>
</dbReference>
<evidence type="ECO:0000259" key="6">
    <source>
        <dbReference type="PROSITE" id="PS50850"/>
    </source>
</evidence>
<dbReference type="GO" id="GO:0005886">
    <property type="term" value="C:plasma membrane"/>
    <property type="evidence" value="ECO:0007669"/>
    <property type="project" value="TreeGrafter"/>
</dbReference>
<dbReference type="PROSITE" id="PS50850">
    <property type="entry name" value="MFS"/>
    <property type="match status" value="1"/>
</dbReference>
<feature type="transmembrane region" description="Helical" evidence="5">
    <location>
        <begin position="247"/>
        <end position="265"/>
    </location>
</feature>
<dbReference type="PANTHER" id="PTHR23508:SF10">
    <property type="entry name" value="CARBOXYLIC ACID TRANSPORTER PROTEIN HOMOLOG"/>
    <property type="match status" value="1"/>
</dbReference>
<sequence length="408" mass="44418">MSWTREQRNVTIAAYLGWTLDAFDFFLMVFVLKDIAAEFNTKISTVTFAISLTLAMRPVGALIFGRLADRFGRRPTLMVNIALYSLLELASGFAPNLTALFVMRALFGIAMGGEWGVGSALTMETVPPKSRGIVSGLLQAGYPSGYLLASIVFGLFYQYIGWRGMFMIGVLPALLVLYVRSHVPESPAWKQMEKRPRPSLVATLRHNWKLSIYAVVLMTAFNFFSHGTQDLYPTFLREQHHFDPHTVSWITIVLNIGAIVGGLAFGSLSEKIGRRRAIFIAALIALPVLPLWAFSSGTVALAAGAFLMQISVQGAWGVIPVHLNEISPDEIRATFPGFVYQLGNLIASGNAVMQARLASSNGNGNDYSYALALVAGVVAVVIASLILFSRERRGIDMTQSAARVSSAG</sequence>
<dbReference type="PANTHER" id="PTHR23508">
    <property type="entry name" value="CARBOXYLIC ACID TRANSPORTER PROTEIN HOMOLOG"/>
    <property type="match status" value="1"/>
</dbReference>
<protein>
    <submittedName>
        <fullName evidence="7">MFS transporter</fullName>
    </submittedName>
</protein>
<dbReference type="Proteomes" id="UP001056386">
    <property type="component" value="Chromosome 1"/>
</dbReference>
<dbReference type="InterPro" id="IPR005829">
    <property type="entry name" value="Sugar_transporter_CS"/>
</dbReference>
<feature type="transmembrane region" description="Helical" evidence="5">
    <location>
        <begin position="43"/>
        <end position="65"/>
    </location>
</feature>
<gene>
    <name evidence="7" type="ORF">I6H06_13575</name>
    <name evidence="8" type="ORF">NFI99_21780</name>
</gene>
<dbReference type="Gene3D" id="1.20.1250.20">
    <property type="entry name" value="MFS general substrate transporter like domains"/>
    <property type="match status" value="2"/>
</dbReference>
<dbReference type="InterPro" id="IPR020846">
    <property type="entry name" value="MFS_dom"/>
</dbReference>
<keyword evidence="4 5" id="KW-0472">Membrane</keyword>
<dbReference type="InterPro" id="IPR005828">
    <property type="entry name" value="MFS_sugar_transport-like"/>
</dbReference>
<evidence type="ECO:0000313" key="8">
    <source>
        <dbReference type="EMBL" id="USS47469.1"/>
    </source>
</evidence>
<dbReference type="GeneID" id="45698228"/>
<keyword evidence="3 5" id="KW-1133">Transmembrane helix</keyword>
<reference evidence="7 9" key="1">
    <citation type="submission" date="2020-12" db="EMBL/GenBank/DDBJ databases">
        <title>FDA dAtabase for Regulatory Grade micrObial Sequences (FDA-ARGOS): Supporting development and validation of Infectious Disease Dx tests.</title>
        <authorList>
            <person name="Minogue T."/>
            <person name="Wolcott M."/>
            <person name="Wasieloski L."/>
            <person name="Aguilar W."/>
            <person name="Moore D."/>
            <person name="Jaissle J."/>
            <person name="Tallon L."/>
            <person name="Sadzewicz L."/>
            <person name="Zhao X."/>
            <person name="Boylan J."/>
            <person name="Ott S."/>
            <person name="Bowen H."/>
            <person name="Vavikolanu K."/>
            <person name="Mehta A."/>
            <person name="Aluvathingal J."/>
            <person name="Nadendla S."/>
            <person name="Yan Y."/>
            <person name="Sichtig H."/>
        </authorList>
    </citation>
    <scope>NUCLEOTIDE SEQUENCE [LARGE SCALE GENOMIC DNA]</scope>
    <source>
        <strain evidence="7 9">FDAARGOS_949</strain>
    </source>
</reference>
<feature type="transmembrane region" description="Helical" evidence="5">
    <location>
        <begin position="367"/>
        <end position="388"/>
    </location>
</feature>
<feature type="transmembrane region" description="Helical" evidence="5">
    <location>
        <begin position="133"/>
        <end position="156"/>
    </location>
</feature>
<feature type="transmembrane region" description="Helical" evidence="5">
    <location>
        <begin position="77"/>
        <end position="95"/>
    </location>
</feature>
<accession>A0AAP9Y3S9</accession>
<dbReference type="EMBL" id="CP065601">
    <property type="protein sequence ID" value="QPQ93299.1"/>
    <property type="molecule type" value="Genomic_DNA"/>
</dbReference>
<comment type="subcellular location">
    <subcellularLocation>
        <location evidence="1">Membrane</location>
        <topology evidence="1">Multi-pass membrane protein</topology>
    </subcellularLocation>
</comment>
<dbReference type="GO" id="GO:0046943">
    <property type="term" value="F:carboxylic acid transmembrane transporter activity"/>
    <property type="evidence" value="ECO:0007669"/>
    <property type="project" value="TreeGrafter"/>
</dbReference>
<feature type="transmembrane region" description="Helical" evidence="5">
    <location>
        <begin position="210"/>
        <end position="227"/>
    </location>
</feature>
<dbReference type="CDD" id="cd17316">
    <property type="entry name" value="MFS_SV2_like"/>
    <property type="match status" value="1"/>
</dbReference>
<organism evidence="7 9">
    <name type="scientific">Burkholderia glumae</name>
    <name type="common">Pseudomonas glumae</name>
    <dbReference type="NCBI Taxonomy" id="337"/>
    <lineage>
        <taxon>Bacteria</taxon>
        <taxon>Pseudomonadati</taxon>
        <taxon>Pseudomonadota</taxon>
        <taxon>Betaproteobacteria</taxon>
        <taxon>Burkholderiales</taxon>
        <taxon>Burkholderiaceae</taxon>
        <taxon>Burkholderia</taxon>
    </lineage>
</organism>
<feature type="transmembrane region" description="Helical" evidence="5">
    <location>
        <begin position="12"/>
        <end position="31"/>
    </location>
</feature>
<dbReference type="InterPro" id="IPR011701">
    <property type="entry name" value="MFS"/>
</dbReference>
<feature type="domain" description="Major facilitator superfamily (MFS) profile" evidence="6">
    <location>
        <begin position="10"/>
        <end position="393"/>
    </location>
</feature>
<evidence type="ECO:0000256" key="5">
    <source>
        <dbReference type="SAM" id="Phobius"/>
    </source>
</evidence>
<evidence type="ECO:0000313" key="10">
    <source>
        <dbReference type="Proteomes" id="UP001056386"/>
    </source>
</evidence>
<dbReference type="Pfam" id="PF07690">
    <property type="entry name" value="MFS_1"/>
    <property type="match status" value="1"/>
</dbReference>
<dbReference type="AlphaFoldDB" id="A0AAP9Y3S9"/>
<evidence type="ECO:0000313" key="7">
    <source>
        <dbReference type="EMBL" id="QPQ93299.1"/>
    </source>
</evidence>
<dbReference type="SUPFAM" id="SSF103473">
    <property type="entry name" value="MFS general substrate transporter"/>
    <property type="match status" value="1"/>
</dbReference>
<evidence type="ECO:0000256" key="4">
    <source>
        <dbReference type="ARBA" id="ARBA00023136"/>
    </source>
</evidence>
<dbReference type="RefSeq" id="WP_015875959.1">
    <property type="nucleotide sequence ID" value="NZ_CP021074.1"/>
</dbReference>